<evidence type="ECO:0000313" key="3">
    <source>
        <dbReference type="Proteomes" id="UP000838100"/>
    </source>
</evidence>
<dbReference type="EMBL" id="CAKLPX010000003">
    <property type="protein sequence ID" value="CAH0992508.1"/>
    <property type="molecule type" value="Genomic_DNA"/>
</dbReference>
<keyword evidence="3" id="KW-1185">Reference proteome</keyword>
<gene>
    <name evidence="2" type="ORF">SIN8267_02640</name>
</gene>
<dbReference type="InterPro" id="IPR009749">
    <property type="entry name" value="DUF1315"/>
</dbReference>
<sequence length="85" mass="9749">MDLEKILATITPEVYANLQRAIELGKWADGKVLTVEQKELCMQAIIAYGEKNLIEEDRTGFVNMSEKKKQQRDSKLSDTQTLDFK</sequence>
<dbReference type="Pfam" id="PF07023">
    <property type="entry name" value="DUF1315"/>
    <property type="match status" value="1"/>
</dbReference>
<evidence type="ECO:0000313" key="2">
    <source>
        <dbReference type="EMBL" id="CAH0992508.1"/>
    </source>
</evidence>
<feature type="region of interest" description="Disordered" evidence="1">
    <location>
        <begin position="64"/>
        <end position="85"/>
    </location>
</feature>
<comment type="caution">
    <text evidence="2">The sequence shown here is derived from an EMBL/GenBank/DDBJ whole genome shotgun (WGS) entry which is preliminary data.</text>
</comment>
<protein>
    <recommendedName>
        <fullName evidence="4">DUF1315 family protein</fullName>
    </recommendedName>
</protein>
<proteinExistence type="predicted"/>
<name>A0ABN8EJ83_9GAMM</name>
<evidence type="ECO:0008006" key="4">
    <source>
        <dbReference type="Google" id="ProtNLM"/>
    </source>
</evidence>
<dbReference type="RefSeq" id="WP_237445192.1">
    <property type="nucleotide sequence ID" value="NZ_CAKLPX010000003.1"/>
</dbReference>
<feature type="compositionally biased region" description="Basic and acidic residues" evidence="1">
    <location>
        <begin position="64"/>
        <end position="76"/>
    </location>
</feature>
<organism evidence="2 3">
    <name type="scientific">Sinobacterium norvegicum</name>
    <dbReference type="NCBI Taxonomy" id="1641715"/>
    <lineage>
        <taxon>Bacteria</taxon>
        <taxon>Pseudomonadati</taxon>
        <taxon>Pseudomonadota</taxon>
        <taxon>Gammaproteobacteria</taxon>
        <taxon>Cellvibrionales</taxon>
        <taxon>Spongiibacteraceae</taxon>
        <taxon>Sinobacterium</taxon>
    </lineage>
</organism>
<reference evidence="2" key="1">
    <citation type="submission" date="2021-12" db="EMBL/GenBank/DDBJ databases">
        <authorList>
            <person name="Rodrigo-Torres L."/>
            <person name="Arahal R. D."/>
            <person name="Lucena T."/>
        </authorList>
    </citation>
    <scope>NUCLEOTIDE SEQUENCE</scope>
    <source>
        <strain evidence="2">CECT 8267</strain>
    </source>
</reference>
<evidence type="ECO:0000256" key="1">
    <source>
        <dbReference type="SAM" id="MobiDB-lite"/>
    </source>
</evidence>
<dbReference type="Proteomes" id="UP000838100">
    <property type="component" value="Unassembled WGS sequence"/>
</dbReference>
<accession>A0ABN8EJ83</accession>